<evidence type="ECO:0000313" key="3">
    <source>
        <dbReference type="Proteomes" id="UP000248340"/>
    </source>
</evidence>
<dbReference type="GO" id="GO:0004801">
    <property type="term" value="F:transaldolase activity"/>
    <property type="evidence" value="ECO:0007669"/>
    <property type="project" value="TreeGrafter"/>
</dbReference>
<dbReference type="EMBL" id="KZ821710">
    <property type="protein sequence ID" value="PYH80436.1"/>
    <property type="molecule type" value="Genomic_DNA"/>
</dbReference>
<dbReference type="InterPro" id="IPR001585">
    <property type="entry name" value="TAL/FSA"/>
</dbReference>
<keyword evidence="3" id="KW-1185">Reference proteome</keyword>
<evidence type="ECO:0000313" key="2">
    <source>
        <dbReference type="EMBL" id="PYH80436.1"/>
    </source>
</evidence>
<name>A0A319C390_9EURO</name>
<evidence type="ECO:0000256" key="1">
    <source>
        <dbReference type="ARBA" id="ARBA00023270"/>
    </source>
</evidence>
<organism evidence="2 3">
    <name type="scientific">Aspergillus uvarum CBS 121591</name>
    <dbReference type="NCBI Taxonomy" id="1448315"/>
    <lineage>
        <taxon>Eukaryota</taxon>
        <taxon>Fungi</taxon>
        <taxon>Dikarya</taxon>
        <taxon>Ascomycota</taxon>
        <taxon>Pezizomycotina</taxon>
        <taxon>Eurotiomycetes</taxon>
        <taxon>Eurotiomycetidae</taxon>
        <taxon>Eurotiales</taxon>
        <taxon>Aspergillaceae</taxon>
        <taxon>Aspergillus</taxon>
        <taxon>Aspergillus subgen. Circumdati</taxon>
    </lineage>
</organism>
<reference evidence="2 3" key="1">
    <citation type="submission" date="2016-12" db="EMBL/GenBank/DDBJ databases">
        <title>The genomes of Aspergillus section Nigri reveals drivers in fungal speciation.</title>
        <authorList>
            <consortium name="DOE Joint Genome Institute"/>
            <person name="Vesth T.C."/>
            <person name="Nybo J."/>
            <person name="Theobald S."/>
            <person name="Brandl J."/>
            <person name="Frisvad J.C."/>
            <person name="Nielsen K.F."/>
            <person name="Lyhne E.K."/>
            <person name="Kogle M.E."/>
            <person name="Kuo A."/>
            <person name="Riley R."/>
            <person name="Clum A."/>
            <person name="Nolan M."/>
            <person name="Lipzen A."/>
            <person name="Salamov A."/>
            <person name="Henrissat B."/>
            <person name="Wiebenga A."/>
            <person name="De Vries R.P."/>
            <person name="Grigoriev I.V."/>
            <person name="Mortensen U.H."/>
            <person name="Andersen M.R."/>
            <person name="Baker S.E."/>
        </authorList>
    </citation>
    <scope>NUCLEOTIDE SEQUENCE [LARGE SCALE GENOMIC DNA]</scope>
    <source>
        <strain evidence="2 3">CBS 121591</strain>
    </source>
</reference>
<dbReference type="Proteomes" id="UP000248340">
    <property type="component" value="Unassembled WGS sequence"/>
</dbReference>
<accession>A0A319C390</accession>
<dbReference type="Pfam" id="PF00923">
    <property type="entry name" value="TAL_FSA"/>
    <property type="match status" value="1"/>
</dbReference>
<dbReference type="GO" id="GO:0009052">
    <property type="term" value="P:pentose-phosphate shunt, non-oxidative branch"/>
    <property type="evidence" value="ECO:0007669"/>
    <property type="project" value="TreeGrafter"/>
</dbReference>
<dbReference type="OrthoDB" id="1711136at2759"/>
<gene>
    <name evidence="2" type="ORF">BO82DRAFT_313145</name>
</gene>
<dbReference type="VEuPathDB" id="FungiDB:BO82DRAFT_313145"/>
<dbReference type="PANTHER" id="PTHR10683">
    <property type="entry name" value="TRANSALDOLASE"/>
    <property type="match status" value="1"/>
</dbReference>
<dbReference type="STRING" id="1448315.A0A319C390"/>
<protein>
    <submittedName>
        <fullName evidence="2">Transaldolase</fullName>
    </submittedName>
</protein>
<dbReference type="RefSeq" id="XP_025490636.1">
    <property type="nucleotide sequence ID" value="XM_025632467.1"/>
</dbReference>
<dbReference type="SUPFAM" id="SSF51569">
    <property type="entry name" value="Aldolase"/>
    <property type="match status" value="1"/>
</dbReference>
<dbReference type="InterPro" id="IPR013785">
    <property type="entry name" value="Aldolase_TIM"/>
</dbReference>
<dbReference type="AlphaFoldDB" id="A0A319C390"/>
<sequence length="334" mass="36236">MTTPQTALDVLRQRTIVDCDTMDEQVAKTFGPFQDCTSNQAIAFGELSKPEHKDLITASVKEAIELSPKFPGPTVEELAVEIATIKLALKIAPHITGHIHIQTNPYYSYSTTKTFTNAWRIIHLTQHLHPTFPQSRLCLKIPSTWEGLRACALLEASGVGTLATTLFTRTQAALAAEVRCTYVAPYVNQLKVHFEPGSTDPARLLPLCPIIQKYYHAIGSQTKVLPASLTSTDEILSLAGVHHITITPALLQQLAALPASAATAVPNLFDAGPPVGYDAPVAFQDDEEGYQLAFSREGRGEGEGRLGQTVSIFCEMQDQLVQMMGAVLKGVRSG</sequence>
<dbReference type="Gene3D" id="3.20.20.70">
    <property type="entry name" value="Aldolase class I"/>
    <property type="match status" value="1"/>
</dbReference>
<dbReference type="GO" id="GO:0005975">
    <property type="term" value="P:carbohydrate metabolic process"/>
    <property type="evidence" value="ECO:0007669"/>
    <property type="project" value="InterPro"/>
</dbReference>
<keyword evidence="1" id="KW-0704">Schiff base</keyword>
<proteinExistence type="predicted"/>
<dbReference type="GeneID" id="37135208"/>
<dbReference type="PANTHER" id="PTHR10683:SF34">
    <property type="entry name" value="TRANSALDOLASE"/>
    <property type="match status" value="1"/>
</dbReference>